<protein>
    <submittedName>
        <fullName evidence="1">Uncharacterized protein</fullName>
    </submittedName>
</protein>
<proteinExistence type="predicted"/>
<dbReference type="AlphaFoldDB" id="A0A0F9QZJ7"/>
<dbReference type="Gene3D" id="3.20.20.80">
    <property type="entry name" value="Glycosidases"/>
    <property type="match status" value="1"/>
</dbReference>
<organism evidence="1">
    <name type="scientific">marine sediment metagenome</name>
    <dbReference type="NCBI Taxonomy" id="412755"/>
    <lineage>
        <taxon>unclassified sequences</taxon>
        <taxon>metagenomes</taxon>
        <taxon>ecological metagenomes</taxon>
    </lineage>
</organism>
<accession>A0A0F9QZJ7</accession>
<dbReference type="EMBL" id="LAZR01001248">
    <property type="protein sequence ID" value="KKN47954.1"/>
    <property type="molecule type" value="Genomic_DNA"/>
</dbReference>
<gene>
    <name evidence="1" type="ORF">LCGC14_0657680</name>
</gene>
<evidence type="ECO:0000313" key="1">
    <source>
        <dbReference type="EMBL" id="KKN47954.1"/>
    </source>
</evidence>
<name>A0A0F9QZJ7_9ZZZZ</name>
<sequence>MKLLDTWVGVNETWCRARLMEGWGGLIQGAGSGGRAAPLYPTMQRECARSLSAMRRAGGLTAAYFNTNPWYSPQQTLDDALRAIGAELEHLSFLVIDHELSPVPATRAGAQDLDDRTHELIRLTRDVAAPWGIPIIGYSADWFLGFLGTLLGRTGPDNLRNWYALDGYWHARYDNIPDLRMGTPTWAMAEPVVGKQYKGTTILGGKVTDLNVFDGAWIHEITQAPVEPTPPAPPEEPEKETNMILLIGREGDGGGIFTLDGKHLSLPELTSIRWVAEQQGADVLVQKVDAHDPFFTEGAITFPHGIPRP</sequence>
<reference evidence="1" key="1">
    <citation type="journal article" date="2015" name="Nature">
        <title>Complex archaea that bridge the gap between prokaryotes and eukaryotes.</title>
        <authorList>
            <person name="Spang A."/>
            <person name="Saw J.H."/>
            <person name="Jorgensen S.L."/>
            <person name="Zaremba-Niedzwiedzka K."/>
            <person name="Martijn J."/>
            <person name="Lind A.E."/>
            <person name="van Eijk R."/>
            <person name="Schleper C."/>
            <person name="Guy L."/>
            <person name="Ettema T.J."/>
        </authorList>
    </citation>
    <scope>NUCLEOTIDE SEQUENCE</scope>
</reference>
<comment type="caution">
    <text evidence="1">The sequence shown here is derived from an EMBL/GenBank/DDBJ whole genome shotgun (WGS) entry which is preliminary data.</text>
</comment>